<dbReference type="PANTHER" id="PTHR40033:SF1">
    <property type="entry name" value="CITRATE-SODIUM SYMPORTER"/>
    <property type="match status" value="1"/>
</dbReference>
<feature type="transmembrane region" description="Helical" evidence="2">
    <location>
        <begin position="210"/>
        <end position="229"/>
    </location>
</feature>
<comment type="subcellular location">
    <subcellularLocation>
        <location evidence="1">Cell membrane</location>
    </subcellularLocation>
</comment>
<keyword evidence="1" id="KW-0813">Transport</keyword>
<feature type="transmembrane region" description="Helical" evidence="2">
    <location>
        <begin position="265"/>
        <end position="286"/>
    </location>
</feature>
<keyword evidence="2" id="KW-0812">Transmembrane</keyword>
<feature type="transmembrane region" description="Helical" evidence="2">
    <location>
        <begin position="140"/>
        <end position="161"/>
    </location>
</feature>
<keyword evidence="1" id="KW-1003">Cell membrane</keyword>
<feature type="transmembrane region" description="Helical" evidence="2">
    <location>
        <begin position="292"/>
        <end position="310"/>
    </location>
</feature>
<evidence type="ECO:0000256" key="1">
    <source>
        <dbReference type="PIRNR" id="PIRNR005348"/>
    </source>
</evidence>
<feature type="transmembrane region" description="Helical" evidence="2">
    <location>
        <begin position="73"/>
        <end position="96"/>
    </location>
</feature>
<keyword evidence="4" id="KW-1185">Reference proteome</keyword>
<protein>
    <submittedName>
        <fullName evidence="3">2-hydroxycarboxylate transporter family protein</fullName>
    </submittedName>
</protein>
<dbReference type="InterPro" id="IPR004679">
    <property type="entry name" value="2-OHcarboxylate_transport"/>
</dbReference>
<comment type="similarity">
    <text evidence="1">Belongs to the 2-hydroxycarboxylate transporter (2-HCT) (TC 2.A.24) family.</text>
</comment>
<feature type="transmembrane region" description="Helical" evidence="2">
    <location>
        <begin position="322"/>
        <end position="345"/>
    </location>
</feature>
<keyword evidence="1 2" id="KW-0472">Membrane</keyword>
<proteinExistence type="inferred from homology"/>
<sequence length="437" mass="45905">MTRQFSKQIGVWLKKGAALSIDGFGLLAFILLFCLMIAMAALNWLPKNMVGVLFTLVSLGGALYYLGSHLPIVRSYLGGGSVFATVGAALLASLGWVRQPMLSSIKTFLTTSNFLAFYIVSLIVSAIFKMDRQLVLKATVRFLPVAFLTMFLTVLIVGVVGQLIGLGFYHTSLFVTFPMMAGGVGAGIVPLSSIYGGALGQPSGVVLSQLFPPLVLSNLLAIIAAGLLVKNSQHSAWNGQGRLLRNRSGEETSTKSGKQVVAEELLIGMMIAFALYLLGICLHRLLPAVNTFAFLILLTVVVKASGLLPGKYEEAAVSFGQVIVKTMTHGILAGVGLTLLDLSALVSTLSWQLVLCVLVSICSMMGLGAVLGQRFGLYPIESAVTAGLINQSMGGTGNVAVLSAADRMNLIAFAQMGNRIGGAIVLVVAGIMVSISG</sequence>
<dbReference type="PIRSF" id="PIRSF005348">
    <property type="entry name" value="YxkH"/>
    <property type="match status" value="1"/>
</dbReference>
<feature type="transmembrane region" description="Helical" evidence="2">
    <location>
        <begin position="416"/>
        <end position="435"/>
    </location>
</feature>
<feature type="transmembrane region" description="Helical" evidence="2">
    <location>
        <begin position="108"/>
        <end position="128"/>
    </location>
</feature>
<feature type="transmembrane region" description="Helical" evidence="2">
    <location>
        <begin position="49"/>
        <end position="67"/>
    </location>
</feature>
<evidence type="ECO:0000313" key="4">
    <source>
        <dbReference type="Proteomes" id="UP001519503"/>
    </source>
</evidence>
<feature type="transmembrane region" description="Helical" evidence="2">
    <location>
        <begin position="23"/>
        <end position="42"/>
    </location>
</feature>
<comment type="caution">
    <text evidence="3">The sequence shown here is derived from an EMBL/GenBank/DDBJ whole genome shotgun (WGS) entry which is preliminary data.</text>
</comment>
<reference evidence="3 4" key="1">
    <citation type="submission" date="2020-02" db="EMBL/GenBank/DDBJ databases">
        <title>Fructobacillus sp. isolated from paper mulberry of Taiwan.</title>
        <authorList>
            <person name="Lin S.-T."/>
        </authorList>
    </citation>
    <scope>NUCLEOTIDE SEQUENCE [LARGE SCALE GENOMIC DNA]</scope>
    <source>
        <strain evidence="3 4">S1-1</strain>
    </source>
</reference>
<feature type="transmembrane region" description="Helical" evidence="2">
    <location>
        <begin position="173"/>
        <end position="198"/>
    </location>
</feature>
<dbReference type="EMBL" id="JAAMFL010000006">
    <property type="protein sequence ID" value="MBS9337551.1"/>
    <property type="molecule type" value="Genomic_DNA"/>
</dbReference>
<evidence type="ECO:0000256" key="2">
    <source>
        <dbReference type="SAM" id="Phobius"/>
    </source>
</evidence>
<organism evidence="3 4">
    <name type="scientific">Fructobacillus parabroussonetiae</name>
    <dbReference type="NCBI Taxonomy" id="2713174"/>
    <lineage>
        <taxon>Bacteria</taxon>
        <taxon>Bacillati</taxon>
        <taxon>Bacillota</taxon>
        <taxon>Bacilli</taxon>
        <taxon>Lactobacillales</taxon>
        <taxon>Lactobacillaceae</taxon>
        <taxon>Fructobacillus</taxon>
    </lineage>
</organism>
<dbReference type="Pfam" id="PF03390">
    <property type="entry name" value="2HCT"/>
    <property type="match status" value="1"/>
</dbReference>
<dbReference type="PANTHER" id="PTHR40033">
    <property type="entry name" value="NA(+)-MALATE SYMPORTER"/>
    <property type="match status" value="1"/>
</dbReference>
<dbReference type="Proteomes" id="UP001519503">
    <property type="component" value="Unassembled WGS sequence"/>
</dbReference>
<keyword evidence="1" id="KW-0769">Symport</keyword>
<name>A0ABS5QWG1_9LACO</name>
<dbReference type="RefSeq" id="WP_213821563.1">
    <property type="nucleotide sequence ID" value="NZ_JAAMFL010000006.1"/>
</dbReference>
<feature type="transmembrane region" description="Helical" evidence="2">
    <location>
        <begin position="351"/>
        <end position="371"/>
    </location>
</feature>
<evidence type="ECO:0000313" key="3">
    <source>
        <dbReference type="EMBL" id="MBS9337551.1"/>
    </source>
</evidence>
<keyword evidence="2" id="KW-1133">Transmembrane helix</keyword>
<accession>A0ABS5QWG1</accession>
<gene>
    <name evidence="3" type="ORF">G6R30_03635</name>
</gene>